<feature type="compositionally biased region" description="Basic and acidic residues" evidence="4">
    <location>
        <begin position="250"/>
        <end position="259"/>
    </location>
</feature>
<accession>A0ABS3WUU1</accession>
<evidence type="ECO:0000256" key="2">
    <source>
        <dbReference type="ARBA" id="ARBA00035108"/>
    </source>
</evidence>
<dbReference type="RefSeq" id="WP_209265706.1">
    <property type="nucleotide sequence ID" value="NZ_JAFFZN010000013.1"/>
</dbReference>
<keyword evidence="6" id="KW-1185">Reference proteome</keyword>
<dbReference type="InterPro" id="IPR009430">
    <property type="entry name" value="GvpL/GvpF"/>
</dbReference>
<comment type="subcellular location">
    <subcellularLocation>
        <location evidence="2">Gas vesicle</location>
    </subcellularLocation>
</comment>
<name>A0ABS3WUU1_9ACTN</name>
<evidence type="ECO:0000256" key="4">
    <source>
        <dbReference type="SAM" id="MobiDB-lite"/>
    </source>
</evidence>
<proteinExistence type="inferred from homology"/>
<reference evidence="5 6" key="1">
    <citation type="submission" date="2021-02" db="EMBL/GenBank/DDBJ databases">
        <title>Streptomyces spirodelae sp. nov., isolated from duckweed.</title>
        <authorList>
            <person name="Saimee Y."/>
            <person name="Duangmal K."/>
        </authorList>
    </citation>
    <scope>NUCLEOTIDE SEQUENCE [LARGE SCALE GENOMIC DNA]</scope>
    <source>
        <strain evidence="5 6">DW4-2</strain>
    </source>
</reference>
<comment type="caution">
    <text evidence="5">The sequence shown here is derived from an EMBL/GenBank/DDBJ whole genome shotgun (WGS) entry which is preliminary data.</text>
</comment>
<sequence length="259" mass="27747">MGTSQVYVYAIVHAGRGLPPEARGVGRPPASVRLLPVGELAAVVSDVPEDLRARRRDLMAHQDLLIRLGADAPVLPMRFGMVAEDTRTVAEAVEAAAATHLAALERLRDRTEMNLKVSPAQCGIESLVRADAELRRMLTDVRRRPSYEGNVRLGQAVADGLTRRATQAVEEALPRLTALADGFVRGPEVPGCVLNGSFLVPAAASERFRAEVERTAAAHADQVELRLTGPLPCYSFVPQDGAEPAPPARARAEHAMTGS</sequence>
<dbReference type="Pfam" id="PF06386">
    <property type="entry name" value="GvpL_GvpF"/>
    <property type="match status" value="1"/>
</dbReference>
<dbReference type="Proteomes" id="UP001518976">
    <property type="component" value="Unassembled WGS sequence"/>
</dbReference>
<evidence type="ECO:0000313" key="6">
    <source>
        <dbReference type="Proteomes" id="UP001518976"/>
    </source>
</evidence>
<evidence type="ECO:0000256" key="1">
    <source>
        <dbReference type="ARBA" id="ARBA00022987"/>
    </source>
</evidence>
<comment type="similarity">
    <text evidence="3">Belongs to the gas vesicle GvpF/GvpL family.</text>
</comment>
<organism evidence="5 6">
    <name type="scientific">Streptomyces spirodelae</name>
    <dbReference type="NCBI Taxonomy" id="2812904"/>
    <lineage>
        <taxon>Bacteria</taxon>
        <taxon>Bacillati</taxon>
        <taxon>Actinomycetota</taxon>
        <taxon>Actinomycetes</taxon>
        <taxon>Kitasatosporales</taxon>
        <taxon>Streptomycetaceae</taxon>
        <taxon>Streptomyces</taxon>
    </lineage>
</organism>
<keyword evidence="1" id="KW-0304">Gas vesicle</keyword>
<evidence type="ECO:0000313" key="5">
    <source>
        <dbReference type="EMBL" id="MBO8186900.1"/>
    </source>
</evidence>
<dbReference type="PANTHER" id="PTHR36852:SF1">
    <property type="entry name" value="PROTEIN GVPL 2"/>
    <property type="match status" value="1"/>
</dbReference>
<dbReference type="PANTHER" id="PTHR36852">
    <property type="entry name" value="PROTEIN GVPL 2"/>
    <property type="match status" value="1"/>
</dbReference>
<protein>
    <submittedName>
        <fullName evidence="5">GvpL/GvpF family gas vesicle protein</fullName>
    </submittedName>
</protein>
<feature type="region of interest" description="Disordered" evidence="4">
    <location>
        <begin position="240"/>
        <end position="259"/>
    </location>
</feature>
<evidence type="ECO:0000256" key="3">
    <source>
        <dbReference type="ARBA" id="ARBA00035643"/>
    </source>
</evidence>
<gene>
    <name evidence="5" type="ORF">JW592_15720</name>
</gene>
<dbReference type="EMBL" id="JAFFZN010000013">
    <property type="protein sequence ID" value="MBO8186900.1"/>
    <property type="molecule type" value="Genomic_DNA"/>
</dbReference>